<sequence length="177" mass="19905">MTVSRAEQIRLAERRRQLVDNRRKKVPYREFYKEIGYNSESEARKDFYRTLAEAKAAEHETVEIYREEQLLELDGLAEVAHELLREDYYLVSQGGKTIAHPISGEPMRDPGPKYAAIDRILKISGQVAKLRGTEAATKIEGAFTLEALDKALADARRQLADLGTEDPEDGGTSTPPS</sequence>
<reference evidence="2 3" key="1">
    <citation type="submission" date="2023-05" db="EMBL/GenBank/DDBJ databases">
        <title>Streptantibioticus silvisoli sp. nov., acidotolerant actinomycetes 1 from pine litter.</title>
        <authorList>
            <person name="Swiecimska M."/>
            <person name="Golinska P."/>
            <person name="Sangal V."/>
            <person name="Wachnowicz B."/>
            <person name="Goodfellow M."/>
        </authorList>
    </citation>
    <scope>NUCLEOTIDE SEQUENCE [LARGE SCALE GENOMIC DNA]</scope>
    <source>
        <strain evidence="2 3">SL54</strain>
    </source>
</reference>
<gene>
    <name evidence="2" type="ORF">POF43_023890</name>
</gene>
<dbReference type="EMBL" id="JAAGKO020000040">
    <property type="protein sequence ID" value="MDI5965730.1"/>
    <property type="molecule type" value="Genomic_DNA"/>
</dbReference>
<organism evidence="2 3">
    <name type="scientific">Streptantibioticus silvisoli</name>
    <dbReference type="NCBI Taxonomy" id="2705255"/>
    <lineage>
        <taxon>Bacteria</taxon>
        <taxon>Bacillati</taxon>
        <taxon>Actinomycetota</taxon>
        <taxon>Actinomycetes</taxon>
        <taxon>Kitasatosporales</taxon>
        <taxon>Streptomycetaceae</taxon>
        <taxon>Streptantibioticus</taxon>
    </lineage>
</organism>
<dbReference type="RefSeq" id="WP_271322110.1">
    <property type="nucleotide sequence ID" value="NZ_JAAGKO020000040.1"/>
</dbReference>
<evidence type="ECO:0000256" key="1">
    <source>
        <dbReference type="SAM" id="MobiDB-lite"/>
    </source>
</evidence>
<comment type="caution">
    <text evidence="2">The sequence shown here is derived from an EMBL/GenBank/DDBJ whole genome shotgun (WGS) entry which is preliminary data.</text>
</comment>
<keyword evidence="3" id="KW-1185">Reference proteome</keyword>
<feature type="region of interest" description="Disordered" evidence="1">
    <location>
        <begin position="158"/>
        <end position="177"/>
    </location>
</feature>
<evidence type="ECO:0008006" key="4">
    <source>
        <dbReference type="Google" id="ProtNLM"/>
    </source>
</evidence>
<proteinExistence type="predicted"/>
<name>A0ABT6W4P4_9ACTN</name>
<accession>A0ABT6W4P4</accession>
<dbReference type="Proteomes" id="UP001156398">
    <property type="component" value="Unassembled WGS sequence"/>
</dbReference>
<protein>
    <recommendedName>
        <fullName evidence="4">Terminase small subunit</fullName>
    </recommendedName>
</protein>
<evidence type="ECO:0000313" key="3">
    <source>
        <dbReference type="Proteomes" id="UP001156398"/>
    </source>
</evidence>
<evidence type="ECO:0000313" key="2">
    <source>
        <dbReference type="EMBL" id="MDI5965730.1"/>
    </source>
</evidence>